<keyword evidence="5 9" id="KW-0521">NADP</keyword>
<evidence type="ECO:0000256" key="6">
    <source>
        <dbReference type="ARBA" id="ARBA00023002"/>
    </source>
</evidence>
<name>W0RTV6_9BACT</name>
<dbReference type="Proteomes" id="UP000019151">
    <property type="component" value="Plasmid 1"/>
</dbReference>
<dbReference type="SUPFAM" id="SSF48179">
    <property type="entry name" value="6-phosphogluconate dehydrogenase C-terminal domain-like"/>
    <property type="match status" value="1"/>
</dbReference>
<dbReference type="Pfam" id="PF02558">
    <property type="entry name" value="ApbA"/>
    <property type="match status" value="1"/>
</dbReference>
<dbReference type="InterPro" id="IPR013328">
    <property type="entry name" value="6PGD_dom2"/>
</dbReference>
<dbReference type="InterPro" id="IPR013752">
    <property type="entry name" value="KPA_reductase"/>
</dbReference>
<feature type="domain" description="Ketopantoate reductase N-terminal" evidence="10">
    <location>
        <begin position="9"/>
        <end position="155"/>
    </location>
</feature>
<dbReference type="PANTHER" id="PTHR43765">
    <property type="entry name" value="2-DEHYDROPANTOATE 2-REDUCTASE-RELATED"/>
    <property type="match status" value="1"/>
</dbReference>
<dbReference type="EMBL" id="CP007129">
    <property type="protein sequence ID" value="AHG93028.1"/>
    <property type="molecule type" value="Genomic_DNA"/>
</dbReference>
<geneLocation type="plasmid" evidence="12 13">
    <name>1</name>
</geneLocation>
<organism evidence="12 13">
    <name type="scientific">Gemmatirosa kalamazoonensis</name>
    <dbReference type="NCBI Taxonomy" id="861299"/>
    <lineage>
        <taxon>Bacteria</taxon>
        <taxon>Pseudomonadati</taxon>
        <taxon>Gemmatimonadota</taxon>
        <taxon>Gemmatimonadia</taxon>
        <taxon>Gemmatimonadales</taxon>
        <taxon>Gemmatimonadaceae</taxon>
        <taxon>Gemmatirosa</taxon>
    </lineage>
</organism>
<dbReference type="PANTHER" id="PTHR43765:SF2">
    <property type="entry name" value="2-DEHYDROPANTOATE 2-REDUCTASE"/>
    <property type="match status" value="1"/>
</dbReference>
<dbReference type="InterPro" id="IPR050838">
    <property type="entry name" value="Ketopantoate_reductase"/>
</dbReference>
<dbReference type="PATRIC" id="fig|861299.3.peg.5529"/>
<evidence type="ECO:0000256" key="5">
    <source>
        <dbReference type="ARBA" id="ARBA00022857"/>
    </source>
</evidence>
<dbReference type="RefSeq" id="WP_025414339.1">
    <property type="nucleotide sequence ID" value="NZ_CP007129.1"/>
</dbReference>
<evidence type="ECO:0000256" key="2">
    <source>
        <dbReference type="ARBA" id="ARBA00007870"/>
    </source>
</evidence>
<dbReference type="InterPro" id="IPR013332">
    <property type="entry name" value="KPR_N"/>
</dbReference>
<dbReference type="InterPro" id="IPR008927">
    <property type="entry name" value="6-PGluconate_DH-like_C_sf"/>
</dbReference>
<feature type="domain" description="Ketopantoate reductase C-terminal" evidence="11">
    <location>
        <begin position="177"/>
        <end position="301"/>
    </location>
</feature>
<dbReference type="FunFam" id="1.10.1040.10:FF:000017">
    <property type="entry name" value="2-dehydropantoate 2-reductase"/>
    <property type="match status" value="1"/>
</dbReference>
<keyword evidence="13" id="KW-1185">Reference proteome</keyword>
<dbReference type="GO" id="GO:0008677">
    <property type="term" value="F:2-dehydropantoate 2-reductase activity"/>
    <property type="evidence" value="ECO:0007669"/>
    <property type="project" value="UniProtKB-EC"/>
</dbReference>
<dbReference type="Gene3D" id="1.10.1040.10">
    <property type="entry name" value="N-(1-d-carboxylethyl)-l-norvaline Dehydrogenase, domain 2"/>
    <property type="match status" value="1"/>
</dbReference>
<gene>
    <name evidence="12" type="ORF">J421_5493</name>
</gene>
<dbReference type="KEGG" id="gba:J421_5493"/>
<dbReference type="OrthoDB" id="9796561at2"/>
<dbReference type="Gene3D" id="3.40.50.720">
    <property type="entry name" value="NAD(P)-binding Rossmann-like Domain"/>
    <property type="match status" value="1"/>
</dbReference>
<dbReference type="Pfam" id="PF08546">
    <property type="entry name" value="ApbA_C"/>
    <property type="match status" value="1"/>
</dbReference>
<comment type="similarity">
    <text evidence="2 9">Belongs to the ketopantoate reductase family.</text>
</comment>
<evidence type="ECO:0000256" key="8">
    <source>
        <dbReference type="ARBA" id="ARBA00048793"/>
    </source>
</evidence>
<reference evidence="12 13" key="1">
    <citation type="journal article" date="2014" name="Genome Announc.">
        <title>Genome Sequence and Methylome of Soil Bacterium Gemmatirosa kalamazoonensis KBS708T, a Member of the Rarely Cultivated Gemmatimonadetes Phylum.</title>
        <authorList>
            <person name="Debruyn J.M."/>
            <person name="Radosevich M."/>
            <person name="Wommack K.E."/>
            <person name="Polson S.W."/>
            <person name="Hauser L.J."/>
            <person name="Fawaz M.N."/>
            <person name="Korlach J."/>
            <person name="Tsai Y.C."/>
        </authorList>
    </citation>
    <scope>NUCLEOTIDE SEQUENCE [LARGE SCALE GENOMIC DNA]</scope>
    <source>
        <strain evidence="12 13">KBS708</strain>
        <plasmid evidence="13">Plasmid 1</plasmid>
    </source>
</reference>
<dbReference type="SUPFAM" id="SSF51735">
    <property type="entry name" value="NAD(P)-binding Rossmann-fold domains"/>
    <property type="match status" value="1"/>
</dbReference>
<evidence type="ECO:0000256" key="7">
    <source>
        <dbReference type="ARBA" id="ARBA00032024"/>
    </source>
</evidence>
<keyword evidence="12" id="KW-0614">Plasmid</keyword>
<evidence type="ECO:0000256" key="9">
    <source>
        <dbReference type="RuleBase" id="RU362068"/>
    </source>
</evidence>
<dbReference type="InParanoid" id="W0RTV6"/>
<keyword evidence="9" id="KW-0566">Pantothenate biosynthesis</keyword>
<proteinExistence type="inferred from homology"/>
<accession>W0RTV6</accession>
<sequence>MPDDPWPRVGVLGAGAVGCYYGGMLARAGAPVVLVGRPAHVDVIAAEGLMLERGGVPERVRVAAATDDVAVLGACDVVLVCVKTSDTEDAARALARHLRDGAVVLSLQNGVDNVDRMRAAAGIAALPVVVYVAAAMTGPGRVRHTGRGDLVIGESPRARDLAALFARADVPCRVSDNVIGELWAKLAMNCAYNAISALTRARYARITAYEGTRAVMRAAVTELVAVAQADGVRLPDVDLVDAALRLADGMPDATSSTAQDVARGKRTEIDALNGHVAARGAALGVPTPVNATLHALVKLLEEGAA</sequence>
<dbReference type="InterPro" id="IPR003710">
    <property type="entry name" value="ApbA"/>
</dbReference>
<dbReference type="GO" id="GO:0015940">
    <property type="term" value="P:pantothenate biosynthetic process"/>
    <property type="evidence" value="ECO:0007669"/>
    <property type="project" value="UniProtKB-UniPathway"/>
</dbReference>
<dbReference type="UniPathway" id="UPA00028">
    <property type="reaction ID" value="UER00004"/>
</dbReference>
<evidence type="ECO:0000313" key="12">
    <source>
        <dbReference type="EMBL" id="AHG93028.1"/>
    </source>
</evidence>
<dbReference type="AlphaFoldDB" id="W0RTV6"/>
<evidence type="ECO:0000256" key="3">
    <source>
        <dbReference type="ARBA" id="ARBA00013014"/>
    </source>
</evidence>
<evidence type="ECO:0000259" key="10">
    <source>
        <dbReference type="Pfam" id="PF02558"/>
    </source>
</evidence>
<dbReference type="NCBIfam" id="TIGR00745">
    <property type="entry name" value="apbA_panE"/>
    <property type="match status" value="1"/>
</dbReference>
<protein>
    <recommendedName>
        <fullName evidence="4 9">2-dehydropantoate 2-reductase</fullName>
        <ecNumber evidence="3 9">1.1.1.169</ecNumber>
    </recommendedName>
    <alternativeName>
        <fullName evidence="7 9">Ketopantoate reductase</fullName>
    </alternativeName>
</protein>
<evidence type="ECO:0000256" key="4">
    <source>
        <dbReference type="ARBA" id="ARBA00019465"/>
    </source>
</evidence>
<evidence type="ECO:0000256" key="1">
    <source>
        <dbReference type="ARBA" id="ARBA00004994"/>
    </source>
</evidence>
<dbReference type="GO" id="GO:0050661">
    <property type="term" value="F:NADP binding"/>
    <property type="evidence" value="ECO:0007669"/>
    <property type="project" value="TreeGrafter"/>
</dbReference>
<keyword evidence="6 9" id="KW-0560">Oxidoreductase</keyword>
<dbReference type="GO" id="GO:0005737">
    <property type="term" value="C:cytoplasm"/>
    <property type="evidence" value="ECO:0007669"/>
    <property type="project" value="TreeGrafter"/>
</dbReference>
<comment type="pathway">
    <text evidence="1 9">Cofactor biosynthesis; (R)-pantothenate biosynthesis; (R)-pantoate from 3-methyl-2-oxobutanoate: step 2/2.</text>
</comment>
<dbReference type="EC" id="1.1.1.169" evidence="3 9"/>
<comment type="function">
    <text evidence="9">Catalyzes the NADPH-dependent reduction of ketopantoate into pantoic acid.</text>
</comment>
<dbReference type="HOGENOM" id="CLU_031468_6_1_0"/>
<dbReference type="InterPro" id="IPR036291">
    <property type="entry name" value="NAD(P)-bd_dom_sf"/>
</dbReference>
<evidence type="ECO:0000259" key="11">
    <source>
        <dbReference type="Pfam" id="PF08546"/>
    </source>
</evidence>
<comment type="catalytic activity">
    <reaction evidence="8 9">
        <text>(R)-pantoate + NADP(+) = 2-dehydropantoate + NADPH + H(+)</text>
        <dbReference type="Rhea" id="RHEA:16233"/>
        <dbReference type="ChEBI" id="CHEBI:11561"/>
        <dbReference type="ChEBI" id="CHEBI:15378"/>
        <dbReference type="ChEBI" id="CHEBI:15980"/>
        <dbReference type="ChEBI" id="CHEBI:57783"/>
        <dbReference type="ChEBI" id="CHEBI:58349"/>
        <dbReference type="EC" id="1.1.1.169"/>
    </reaction>
</comment>
<evidence type="ECO:0000313" key="13">
    <source>
        <dbReference type="Proteomes" id="UP000019151"/>
    </source>
</evidence>